<dbReference type="EMBL" id="JANX01000019">
    <property type="protein sequence ID" value="KGM35620.1"/>
    <property type="molecule type" value="Genomic_DNA"/>
</dbReference>
<dbReference type="PROSITE" id="PS51257">
    <property type="entry name" value="PROKAR_LIPOPROTEIN"/>
    <property type="match status" value="1"/>
</dbReference>
<dbReference type="Proteomes" id="UP000029995">
    <property type="component" value="Unassembled WGS sequence"/>
</dbReference>
<organism evidence="2 3">
    <name type="scientific">Inquilinus limosus MP06</name>
    <dbReference type="NCBI Taxonomy" id="1398085"/>
    <lineage>
        <taxon>Bacteria</taxon>
        <taxon>Pseudomonadati</taxon>
        <taxon>Pseudomonadota</taxon>
        <taxon>Alphaproteobacteria</taxon>
        <taxon>Rhodospirillales</taxon>
        <taxon>Rhodospirillaceae</taxon>
        <taxon>Inquilinus</taxon>
    </lineage>
</organism>
<name>A0A0A0DC70_9PROT</name>
<evidence type="ECO:0000313" key="2">
    <source>
        <dbReference type="EMBL" id="KGM35620.1"/>
    </source>
</evidence>
<proteinExistence type="predicted"/>
<feature type="region of interest" description="Disordered" evidence="1">
    <location>
        <begin position="62"/>
        <end position="82"/>
    </location>
</feature>
<evidence type="ECO:0000256" key="1">
    <source>
        <dbReference type="SAM" id="MobiDB-lite"/>
    </source>
</evidence>
<comment type="caution">
    <text evidence="2">The sequence shown here is derived from an EMBL/GenBank/DDBJ whole genome shotgun (WGS) entry which is preliminary data.</text>
</comment>
<sequence>MTKCRDPLDWTVLPTGHGTGSVACGDFRGWYARNAQGRVQITWTDGPDEERSSEVYRAATAACEQADDGRQTSKAGRVDAGG</sequence>
<dbReference type="RefSeq" id="WP_034831731.1">
    <property type="nucleotide sequence ID" value="NZ_JANX01000019.1"/>
</dbReference>
<dbReference type="AlphaFoldDB" id="A0A0A0DC70"/>
<gene>
    <name evidence="2" type="ORF">P409_03470</name>
</gene>
<accession>A0A0A0DC70</accession>
<protein>
    <submittedName>
        <fullName evidence="2">Uncharacterized protein</fullName>
    </submittedName>
</protein>
<reference evidence="2 3" key="1">
    <citation type="submission" date="2014-01" db="EMBL/GenBank/DDBJ databases">
        <title>Genome sequence determination for a cystic fibrosis isolate, Inquilinus limosus.</title>
        <authorList>
            <person name="Pino M."/>
            <person name="Di Conza J."/>
            <person name="Gutkind G."/>
        </authorList>
    </citation>
    <scope>NUCLEOTIDE SEQUENCE [LARGE SCALE GENOMIC DNA]</scope>
    <source>
        <strain evidence="2 3">MP06</strain>
    </source>
</reference>
<dbReference type="OrthoDB" id="7357977at2"/>
<evidence type="ECO:0000313" key="3">
    <source>
        <dbReference type="Proteomes" id="UP000029995"/>
    </source>
</evidence>